<evidence type="ECO:0000256" key="1">
    <source>
        <dbReference type="SAM" id="SignalP"/>
    </source>
</evidence>
<sequence length="92" mass="10211">MYRSHMISGAFALAASFIVSFAAGAAPAHAAETLPDARILSSAPFIFQSDRDIFYRKSDEPSDSRIFQPIEPIRSAGESQLLQERSRRRPII</sequence>
<keyword evidence="1" id="KW-0732">Signal</keyword>
<feature type="chain" id="PRO_5007620401" evidence="1">
    <location>
        <begin position="26"/>
        <end position="92"/>
    </location>
</feature>
<proteinExistence type="predicted"/>
<evidence type="ECO:0000313" key="3">
    <source>
        <dbReference type="Proteomes" id="UP000071859"/>
    </source>
</evidence>
<organism evidence="2 3">
    <name type="scientific">Caballeronia calidae</name>
    <dbReference type="NCBI Taxonomy" id="1777139"/>
    <lineage>
        <taxon>Bacteria</taxon>
        <taxon>Pseudomonadati</taxon>
        <taxon>Pseudomonadota</taxon>
        <taxon>Betaproteobacteria</taxon>
        <taxon>Burkholderiales</taxon>
        <taxon>Burkholderiaceae</taxon>
        <taxon>Caballeronia</taxon>
    </lineage>
</organism>
<accession>A0A158AC52</accession>
<evidence type="ECO:0000313" key="2">
    <source>
        <dbReference type="EMBL" id="SAK55363.1"/>
    </source>
</evidence>
<dbReference type="Proteomes" id="UP000071859">
    <property type="component" value="Unassembled WGS sequence"/>
</dbReference>
<feature type="signal peptide" evidence="1">
    <location>
        <begin position="1"/>
        <end position="25"/>
    </location>
</feature>
<comment type="caution">
    <text evidence="2">The sequence shown here is derived from an EMBL/GenBank/DDBJ whole genome shotgun (WGS) entry which is preliminary data.</text>
</comment>
<protein>
    <submittedName>
        <fullName evidence="2">Uncharacterized protein</fullName>
    </submittedName>
</protein>
<dbReference type="AlphaFoldDB" id="A0A158AC52"/>
<reference evidence="2" key="1">
    <citation type="submission" date="2016-01" db="EMBL/GenBank/DDBJ databases">
        <authorList>
            <person name="Peeters C."/>
        </authorList>
    </citation>
    <scope>NUCLEOTIDE SEQUENCE</scope>
    <source>
        <strain evidence="2">LMG 29321</strain>
    </source>
</reference>
<name>A0A158AC52_9BURK</name>
<keyword evidence="3" id="KW-1185">Reference proteome</keyword>
<dbReference type="EMBL" id="FCOX02000005">
    <property type="protein sequence ID" value="SAK55363.1"/>
    <property type="molecule type" value="Genomic_DNA"/>
</dbReference>
<gene>
    <name evidence="2" type="ORF">AWB78_01467</name>
</gene>